<dbReference type="Proteomes" id="UP001214170">
    <property type="component" value="Chromosome"/>
</dbReference>
<evidence type="ECO:0000313" key="2">
    <source>
        <dbReference type="EMBL" id="WFP05629.1"/>
    </source>
</evidence>
<gene>
    <name evidence="2" type="ORF">P8T11_14890</name>
</gene>
<organism evidence="2 3">
    <name type="scientific">Achromobacter spanius</name>
    <dbReference type="NCBI Taxonomy" id="217203"/>
    <lineage>
        <taxon>Bacteria</taxon>
        <taxon>Pseudomonadati</taxon>
        <taxon>Pseudomonadota</taxon>
        <taxon>Betaproteobacteria</taxon>
        <taxon>Burkholderiales</taxon>
        <taxon>Alcaligenaceae</taxon>
        <taxon>Achromobacter</taxon>
    </lineage>
</organism>
<feature type="domain" description="Stability determinant" evidence="1">
    <location>
        <begin position="16"/>
        <end position="47"/>
    </location>
</feature>
<name>A0ABY8GM26_9BURK</name>
<evidence type="ECO:0000259" key="1">
    <source>
        <dbReference type="Pfam" id="PF21217"/>
    </source>
</evidence>
<dbReference type="Pfam" id="PF21217">
    <property type="entry name" value="PaaA2"/>
    <property type="match status" value="1"/>
</dbReference>
<reference evidence="2 3" key="1">
    <citation type="submission" date="2023-03" db="EMBL/GenBank/DDBJ databases">
        <title>Achromobacter spanius LIG8.</title>
        <authorList>
            <person name="Shrestha S."/>
        </authorList>
    </citation>
    <scope>NUCLEOTIDE SEQUENCE [LARGE SCALE GENOMIC DNA]</scope>
    <source>
        <strain evidence="2 3">LIG8</strain>
    </source>
</reference>
<evidence type="ECO:0000313" key="3">
    <source>
        <dbReference type="Proteomes" id="UP001214170"/>
    </source>
</evidence>
<sequence length="72" mass="8234">MSPTLSPIVSEFETEEQAVSYDRWFRAKVQASRDDPRPSIPHDAAMARIREKLAKKLADHDAAPATRRSRDR</sequence>
<dbReference type="Gene3D" id="6.20.450.20">
    <property type="match status" value="1"/>
</dbReference>
<dbReference type="EMBL" id="CP121261">
    <property type="protein sequence ID" value="WFP05629.1"/>
    <property type="molecule type" value="Genomic_DNA"/>
</dbReference>
<protein>
    <submittedName>
        <fullName evidence="2">Stability determinant</fullName>
    </submittedName>
</protein>
<keyword evidence="3" id="KW-1185">Reference proteome</keyword>
<dbReference type="RefSeq" id="WP_268081219.1">
    <property type="nucleotide sequence ID" value="NZ_CP106885.1"/>
</dbReference>
<accession>A0ABY8GM26</accession>
<dbReference type="InterPro" id="IPR048851">
    <property type="entry name" value="PaaA2_dom"/>
</dbReference>
<proteinExistence type="predicted"/>